<gene>
    <name evidence="1" type="ORF">C8N45_114104</name>
</gene>
<accession>A0A2T6K992</accession>
<dbReference type="InterPro" id="IPR036928">
    <property type="entry name" value="AS_sf"/>
</dbReference>
<sequence>MGTHFAGSKATSVADIVRFNTENPEVYQPYGQQYLEASSESTVTAEDYRAGALQLRSAAAAYLDDLLSEHDVDAIVGIGNNLSGVYPTAGHPAVTVPDGVNSEGIPFGVTFVGPYLGDGDVLGMAYAFEQVTNARVIPPTGFVR</sequence>
<dbReference type="RefSeq" id="WP_108388023.1">
    <property type="nucleotide sequence ID" value="NZ_QBUD01000014.1"/>
</dbReference>
<name>A0A2T6K992_9RHOB</name>
<proteinExistence type="predicted"/>
<dbReference type="SUPFAM" id="SSF75304">
    <property type="entry name" value="Amidase signature (AS) enzymes"/>
    <property type="match status" value="1"/>
</dbReference>
<dbReference type="PANTHER" id="PTHR42678">
    <property type="entry name" value="AMIDASE"/>
    <property type="match status" value="1"/>
</dbReference>
<reference evidence="1 2" key="1">
    <citation type="submission" date="2018-04" db="EMBL/GenBank/DDBJ databases">
        <title>Genomic Encyclopedia of Archaeal and Bacterial Type Strains, Phase II (KMG-II): from individual species to whole genera.</title>
        <authorList>
            <person name="Goeker M."/>
        </authorList>
    </citation>
    <scope>NUCLEOTIDE SEQUENCE [LARGE SCALE GENOMIC DNA]</scope>
    <source>
        <strain evidence="1 2">DSM 29955</strain>
    </source>
</reference>
<protein>
    <recommendedName>
        <fullName evidence="3">Amidase</fullName>
    </recommendedName>
</protein>
<dbReference type="Gene3D" id="3.90.1300.10">
    <property type="entry name" value="Amidase signature (AS) domain"/>
    <property type="match status" value="1"/>
</dbReference>
<evidence type="ECO:0000313" key="1">
    <source>
        <dbReference type="EMBL" id="PUB11329.1"/>
    </source>
</evidence>
<evidence type="ECO:0008006" key="3">
    <source>
        <dbReference type="Google" id="ProtNLM"/>
    </source>
</evidence>
<dbReference type="Proteomes" id="UP000244523">
    <property type="component" value="Unassembled WGS sequence"/>
</dbReference>
<evidence type="ECO:0000313" key="2">
    <source>
        <dbReference type="Proteomes" id="UP000244523"/>
    </source>
</evidence>
<dbReference type="PANTHER" id="PTHR42678:SF34">
    <property type="entry name" value="OS04G0183300 PROTEIN"/>
    <property type="match status" value="1"/>
</dbReference>
<comment type="caution">
    <text evidence="1">The sequence shown here is derived from an EMBL/GenBank/DDBJ whole genome shotgun (WGS) entry which is preliminary data.</text>
</comment>
<dbReference type="EMBL" id="QBUD01000014">
    <property type="protein sequence ID" value="PUB11329.1"/>
    <property type="molecule type" value="Genomic_DNA"/>
</dbReference>
<organism evidence="1 2">
    <name type="scientific">Yoonia sediminilitoris</name>
    <dbReference type="NCBI Taxonomy" id="1286148"/>
    <lineage>
        <taxon>Bacteria</taxon>
        <taxon>Pseudomonadati</taxon>
        <taxon>Pseudomonadota</taxon>
        <taxon>Alphaproteobacteria</taxon>
        <taxon>Rhodobacterales</taxon>
        <taxon>Paracoccaceae</taxon>
        <taxon>Yoonia</taxon>
    </lineage>
</organism>
<dbReference type="OrthoDB" id="8872210at2"/>
<keyword evidence="2" id="KW-1185">Reference proteome</keyword>
<dbReference type="AlphaFoldDB" id="A0A2T6K992"/>